<reference evidence="2 3" key="1">
    <citation type="submission" date="2016-10" db="EMBL/GenBank/DDBJ databases">
        <authorList>
            <person name="de Groot N.N."/>
        </authorList>
    </citation>
    <scope>NUCLEOTIDE SEQUENCE [LARGE SCALE GENOMIC DNA]</scope>
    <source>
        <strain evidence="2 3">DSM 15345</strain>
    </source>
</reference>
<dbReference type="InterPro" id="IPR043129">
    <property type="entry name" value="ATPase_NBD"/>
</dbReference>
<evidence type="ECO:0000313" key="2">
    <source>
        <dbReference type="EMBL" id="SDZ82067.1"/>
    </source>
</evidence>
<keyword evidence="2" id="KW-0418">Kinase</keyword>
<dbReference type="Pfam" id="PF03702">
    <property type="entry name" value="AnmK"/>
    <property type="match status" value="1"/>
</dbReference>
<keyword evidence="2" id="KW-0808">Transferase</keyword>
<dbReference type="InterPro" id="IPR005338">
    <property type="entry name" value="Anhydro_N_Ac-Mur_kinase"/>
</dbReference>
<keyword evidence="3" id="KW-1185">Reference proteome</keyword>
<dbReference type="SUPFAM" id="SSF53067">
    <property type="entry name" value="Actin-like ATPase domain"/>
    <property type="match status" value="1"/>
</dbReference>
<organism evidence="2 3">
    <name type="scientific">Rubrimonas cliftonensis</name>
    <dbReference type="NCBI Taxonomy" id="89524"/>
    <lineage>
        <taxon>Bacteria</taxon>
        <taxon>Pseudomonadati</taxon>
        <taxon>Pseudomonadota</taxon>
        <taxon>Alphaproteobacteria</taxon>
        <taxon>Rhodobacterales</taxon>
        <taxon>Paracoccaceae</taxon>
        <taxon>Rubrimonas</taxon>
    </lineage>
</organism>
<dbReference type="EMBL" id="FNQM01000001">
    <property type="protein sequence ID" value="SDZ82067.1"/>
    <property type="molecule type" value="Genomic_DNA"/>
</dbReference>
<proteinExistence type="predicted"/>
<protein>
    <submittedName>
        <fullName evidence="2">Anhydro-N-acetylmuramic acid kinase</fullName>
    </submittedName>
</protein>
<evidence type="ECO:0000256" key="1">
    <source>
        <dbReference type="ARBA" id="ARBA00023277"/>
    </source>
</evidence>
<dbReference type="NCBIfam" id="NF007141">
    <property type="entry name" value="PRK09585.1-5"/>
    <property type="match status" value="1"/>
</dbReference>
<dbReference type="GO" id="GO:0009254">
    <property type="term" value="P:peptidoglycan turnover"/>
    <property type="evidence" value="ECO:0007669"/>
    <property type="project" value="InterPro"/>
</dbReference>
<dbReference type="PANTHER" id="PTHR30605">
    <property type="entry name" value="ANHYDRO-N-ACETYLMURAMIC ACID KINASE"/>
    <property type="match status" value="1"/>
</dbReference>
<dbReference type="GO" id="GO:0005524">
    <property type="term" value="F:ATP binding"/>
    <property type="evidence" value="ECO:0007669"/>
    <property type="project" value="InterPro"/>
</dbReference>
<dbReference type="GO" id="GO:0006040">
    <property type="term" value="P:amino sugar metabolic process"/>
    <property type="evidence" value="ECO:0007669"/>
    <property type="project" value="InterPro"/>
</dbReference>
<name>A0A1H3W4Q8_9RHOB</name>
<dbReference type="Proteomes" id="UP000198703">
    <property type="component" value="Unassembled WGS sequence"/>
</dbReference>
<sequence length="359" mass="36769">MALALGVISGTSVDGVDAALVETDGRSVSDFGPAATFPYRAQTQAAILAAVDAGGRPDAETFARLSRAVEDDHLAAMAALAREAKLALRDLDVIGFHGQTIFHDPAAGVTSQLGDPARIAARAGARVVGRLREADMAAGGQGAPIVPVYHAALAQGWETPVAFLNAGGVANLTLVTGEEAGLAACDVGPANAPLDDWMRRRFGRDHDAGGAVCAAGRVDEARVAAAVSAWGPVTFGPRALDRNAATWRMAEGLSPEDGAATLIAISAEAAARAARGLSPRPLRWFVCGGGRLNPIYLRELRARLDAPVEAVETAGLDGDAIEAQAMAFIAARTLAGLPSTFPGTTGCRAPTVSGRAFHP</sequence>
<dbReference type="STRING" id="89524.SAMN05444370_101516"/>
<dbReference type="Gene3D" id="3.30.420.40">
    <property type="match status" value="2"/>
</dbReference>
<dbReference type="AlphaFoldDB" id="A0A1H3W4Q8"/>
<dbReference type="PANTHER" id="PTHR30605:SF0">
    <property type="entry name" value="ANHYDRO-N-ACETYLMURAMIC ACID KINASE"/>
    <property type="match status" value="1"/>
</dbReference>
<dbReference type="GO" id="GO:0016301">
    <property type="term" value="F:kinase activity"/>
    <property type="evidence" value="ECO:0007669"/>
    <property type="project" value="UniProtKB-KW"/>
</dbReference>
<dbReference type="RefSeq" id="WP_245730886.1">
    <property type="nucleotide sequence ID" value="NZ_FNQM01000001.1"/>
</dbReference>
<evidence type="ECO:0000313" key="3">
    <source>
        <dbReference type="Proteomes" id="UP000198703"/>
    </source>
</evidence>
<keyword evidence="1" id="KW-0119">Carbohydrate metabolism</keyword>
<accession>A0A1H3W4Q8</accession>
<gene>
    <name evidence="2" type="ORF">SAMN05444370_101516</name>
</gene>
<dbReference type="GO" id="GO:0016773">
    <property type="term" value="F:phosphotransferase activity, alcohol group as acceptor"/>
    <property type="evidence" value="ECO:0007669"/>
    <property type="project" value="InterPro"/>
</dbReference>